<evidence type="ECO:0000256" key="1">
    <source>
        <dbReference type="SAM" id="MobiDB-lite"/>
    </source>
</evidence>
<name>A0A835MQL0_9ROSI</name>
<feature type="region of interest" description="Disordered" evidence="1">
    <location>
        <begin position="1"/>
        <end position="27"/>
    </location>
</feature>
<keyword evidence="3" id="KW-1185">Reference proteome</keyword>
<dbReference type="EMBL" id="JADGMS010000010">
    <property type="protein sequence ID" value="KAF9674090.1"/>
    <property type="molecule type" value="Genomic_DNA"/>
</dbReference>
<feature type="compositionally biased region" description="Basic and acidic residues" evidence="1">
    <location>
        <begin position="46"/>
        <end position="56"/>
    </location>
</feature>
<proteinExistence type="predicted"/>
<reference evidence="2 3" key="1">
    <citation type="submission" date="2020-10" db="EMBL/GenBank/DDBJ databases">
        <title>Plant Genome Project.</title>
        <authorList>
            <person name="Zhang R.-G."/>
        </authorList>
    </citation>
    <scope>NUCLEOTIDE SEQUENCE [LARGE SCALE GENOMIC DNA]</scope>
    <source>
        <strain evidence="2">FAFU-HL-1</strain>
        <tissue evidence="2">Leaf</tissue>
    </source>
</reference>
<sequence length="70" mass="7825">MTTAKPCSGPMSTTCHLSANQESNQDNSAINARDISNKIMLYPTIPRDKSGRRLDHMQLSQEKNQDQESC</sequence>
<organism evidence="2 3">
    <name type="scientific">Salix dunnii</name>
    <dbReference type="NCBI Taxonomy" id="1413687"/>
    <lineage>
        <taxon>Eukaryota</taxon>
        <taxon>Viridiplantae</taxon>
        <taxon>Streptophyta</taxon>
        <taxon>Embryophyta</taxon>
        <taxon>Tracheophyta</taxon>
        <taxon>Spermatophyta</taxon>
        <taxon>Magnoliopsida</taxon>
        <taxon>eudicotyledons</taxon>
        <taxon>Gunneridae</taxon>
        <taxon>Pentapetalae</taxon>
        <taxon>rosids</taxon>
        <taxon>fabids</taxon>
        <taxon>Malpighiales</taxon>
        <taxon>Salicaceae</taxon>
        <taxon>Saliceae</taxon>
        <taxon>Salix</taxon>
    </lineage>
</organism>
<feature type="region of interest" description="Disordered" evidence="1">
    <location>
        <begin position="46"/>
        <end position="70"/>
    </location>
</feature>
<accession>A0A835MQL0</accession>
<protein>
    <submittedName>
        <fullName evidence="2">Uncharacterized protein</fullName>
    </submittedName>
</protein>
<comment type="caution">
    <text evidence="2">The sequence shown here is derived from an EMBL/GenBank/DDBJ whole genome shotgun (WGS) entry which is preliminary data.</text>
</comment>
<dbReference type="Proteomes" id="UP000657918">
    <property type="component" value="Unassembled WGS sequence"/>
</dbReference>
<evidence type="ECO:0000313" key="2">
    <source>
        <dbReference type="EMBL" id="KAF9674090.1"/>
    </source>
</evidence>
<evidence type="ECO:0000313" key="3">
    <source>
        <dbReference type="Proteomes" id="UP000657918"/>
    </source>
</evidence>
<gene>
    <name evidence="2" type="ORF">SADUNF_Sadunf10G0091600</name>
</gene>
<dbReference type="AlphaFoldDB" id="A0A835MQL0"/>